<name>A0A072TC94_MEDTR</name>
<dbReference type="Pfam" id="PF00155">
    <property type="entry name" value="Aminotran_1_2"/>
    <property type="match status" value="1"/>
</dbReference>
<proteinExistence type="inferred from homology"/>
<feature type="domain" description="Aminotransferase class I/classII large" evidence="9">
    <location>
        <begin position="32"/>
        <end position="392"/>
    </location>
</feature>
<evidence type="ECO:0000259" key="9">
    <source>
        <dbReference type="Pfam" id="PF00155"/>
    </source>
</evidence>
<keyword evidence="12" id="KW-1185">Reference proteome</keyword>
<sequence length="400" mass="43996">MFISATRLDNVPVSASAALTAMARDIRQQGANVISLSLGEPDFDTPVHVVEAAHAAALRGDTRYPPQPGTPELKAAIRRKFQRDNRLDYALDEIMVANGGTQIVFDAFMASIDPGDEVIVPAPYWISYNNIVRFAGGTPVAVDCPETNGFKLRLDDLEAAITPRTKWLVLNFPNNPTGAVCSWDEMKGIAELLLRHPHVLVLTDDMYEHIIYDDAKFCTLVEVEPALCERVLTVNGVSKTYAMTGWRVGFCGGPKQLLQAMLNVQGQATNGICTIAQAAAVAALDGPQDLLRERCESYRMRRDLVMNLLADAPGLRYRKPGGAFYLFPSMAAHIGKRTKDGTLIRDDKDFVMALLREKHVATVYGAAYGMGSYFRISYAADVALLTEACQRIVEFCSELR</sequence>
<dbReference type="PANTHER" id="PTHR46383">
    <property type="entry name" value="ASPARTATE AMINOTRANSFERASE"/>
    <property type="match status" value="1"/>
</dbReference>
<dbReference type="InterPro" id="IPR004839">
    <property type="entry name" value="Aminotransferase_I/II_large"/>
</dbReference>
<comment type="cofactor">
    <cofactor evidence="1">
        <name>pyridoxal 5'-phosphate</name>
        <dbReference type="ChEBI" id="CHEBI:597326"/>
    </cofactor>
</comment>
<evidence type="ECO:0000313" key="12">
    <source>
        <dbReference type="Proteomes" id="UP000002051"/>
    </source>
</evidence>
<dbReference type="GO" id="GO:0004069">
    <property type="term" value="F:L-aspartate:2-oxoglutarate aminotransferase activity"/>
    <property type="evidence" value="ECO:0007669"/>
    <property type="project" value="UniProtKB-ARBA"/>
</dbReference>
<reference evidence="11" key="3">
    <citation type="submission" date="2015-06" db="UniProtKB">
        <authorList>
            <consortium name="EnsemblPlants"/>
        </authorList>
    </citation>
    <scope>IDENTIFICATION</scope>
    <source>
        <strain evidence="11">cv. Jemalong A17</strain>
    </source>
</reference>
<evidence type="ECO:0000256" key="4">
    <source>
        <dbReference type="ARBA" id="ARBA00022679"/>
    </source>
</evidence>
<evidence type="ECO:0000256" key="2">
    <source>
        <dbReference type="ARBA" id="ARBA00007441"/>
    </source>
</evidence>
<organism evidence="10 12">
    <name type="scientific">Medicago truncatula</name>
    <name type="common">Barrel medic</name>
    <name type="synonym">Medicago tribuloides</name>
    <dbReference type="NCBI Taxonomy" id="3880"/>
    <lineage>
        <taxon>Eukaryota</taxon>
        <taxon>Viridiplantae</taxon>
        <taxon>Streptophyta</taxon>
        <taxon>Embryophyta</taxon>
        <taxon>Tracheophyta</taxon>
        <taxon>Spermatophyta</taxon>
        <taxon>Magnoliopsida</taxon>
        <taxon>eudicotyledons</taxon>
        <taxon>Gunneridae</taxon>
        <taxon>Pentapetalae</taxon>
        <taxon>rosids</taxon>
        <taxon>fabids</taxon>
        <taxon>Fabales</taxon>
        <taxon>Fabaceae</taxon>
        <taxon>Papilionoideae</taxon>
        <taxon>50 kb inversion clade</taxon>
        <taxon>NPAAA clade</taxon>
        <taxon>Hologalegina</taxon>
        <taxon>IRL clade</taxon>
        <taxon>Trifolieae</taxon>
        <taxon>Medicago</taxon>
    </lineage>
</organism>
<dbReference type="Gene3D" id="3.40.640.10">
    <property type="entry name" value="Type I PLP-dependent aspartate aminotransferase-like (Major domain)"/>
    <property type="match status" value="1"/>
</dbReference>
<gene>
    <name evidence="11" type="primary">25481795</name>
    <name evidence="10" type="ORF">MTR_1807s0010</name>
</gene>
<dbReference type="Proteomes" id="UP000002051">
    <property type="component" value="Unassembled WGS sequence"/>
</dbReference>
<evidence type="ECO:0000256" key="7">
    <source>
        <dbReference type="ARBA" id="ARBA00060601"/>
    </source>
</evidence>
<dbReference type="STRING" id="3880.A0A072TC94"/>
<dbReference type="HOGENOM" id="CLU_017584_4_3_1"/>
<dbReference type="GO" id="GO:0033853">
    <property type="term" value="F:aspartate-prephenate aminotransferase activity"/>
    <property type="evidence" value="ECO:0007669"/>
    <property type="project" value="UniProtKB-ARBA"/>
</dbReference>
<comment type="pathway">
    <text evidence="6">Amino-acid biosynthesis; L-phenylalanine biosynthesis; L-arogenate from prephenate (L-Glu route): step 1/1.</text>
</comment>
<dbReference type="GO" id="GO:0033854">
    <property type="term" value="F:glutamate-prephenate aminotransferase activity"/>
    <property type="evidence" value="ECO:0007669"/>
    <property type="project" value="UniProtKB-ARBA"/>
</dbReference>
<reference evidence="10 12" key="1">
    <citation type="journal article" date="2011" name="Nature">
        <title>The Medicago genome provides insight into the evolution of rhizobial symbioses.</title>
        <authorList>
            <person name="Young N.D."/>
            <person name="Debelle F."/>
            <person name="Oldroyd G.E."/>
            <person name="Geurts R."/>
            <person name="Cannon S.B."/>
            <person name="Udvardi M.K."/>
            <person name="Benedito V.A."/>
            <person name="Mayer K.F."/>
            <person name="Gouzy J."/>
            <person name="Schoof H."/>
            <person name="Van de Peer Y."/>
            <person name="Proost S."/>
            <person name="Cook D.R."/>
            <person name="Meyers B.C."/>
            <person name="Spannagl M."/>
            <person name="Cheung F."/>
            <person name="De Mita S."/>
            <person name="Krishnakumar V."/>
            <person name="Gundlach H."/>
            <person name="Zhou S."/>
            <person name="Mudge J."/>
            <person name="Bharti A.K."/>
            <person name="Murray J.D."/>
            <person name="Naoumkina M.A."/>
            <person name="Rosen B."/>
            <person name="Silverstein K.A."/>
            <person name="Tang H."/>
            <person name="Rombauts S."/>
            <person name="Zhao P.X."/>
            <person name="Zhou P."/>
            <person name="Barbe V."/>
            <person name="Bardou P."/>
            <person name="Bechner M."/>
            <person name="Bellec A."/>
            <person name="Berger A."/>
            <person name="Berges H."/>
            <person name="Bidwell S."/>
            <person name="Bisseling T."/>
            <person name="Choisne N."/>
            <person name="Couloux A."/>
            <person name="Denny R."/>
            <person name="Deshpande S."/>
            <person name="Dai X."/>
            <person name="Doyle J.J."/>
            <person name="Dudez A.M."/>
            <person name="Farmer A.D."/>
            <person name="Fouteau S."/>
            <person name="Franken C."/>
            <person name="Gibelin C."/>
            <person name="Gish J."/>
            <person name="Goldstein S."/>
            <person name="Gonzalez A.J."/>
            <person name="Green P.J."/>
            <person name="Hallab A."/>
            <person name="Hartog M."/>
            <person name="Hua A."/>
            <person name="Humphray S.J."/>
            <person name="Jeong D.H."/>
            <person name="Jing Y."/>
            <person name="Jocker A."/>
            <person name="Kenton S.M."/>
            <person name="Kim D.J."/>
            <person name="Klee K."/>
            <person name="Lai H."/>
            <person name="Lang C."/>
            <person name="Lin S."/>
            <person name="Macmil S.L."/>
            <person name="Magdelenat G."/>
            <person name="Matthews L."/>
            <person name="McCorrison J."/>
            <person name="Monaghan E.L."/>
            <person name="Mun J.H."/>
            <person name="Najar F.Z."/>
            <person name="Nicholson C."/>
            <person name="Noirot C."/>
            <person name="O'Bleness M."/>
            <person name="Paule C.R."/>
            <person name="Poulain J."/>
            <person name="Prion F."/>
            <person name="Qin B."/>
            <person name="Qu C."/>
            <person name="Retzel E.F."/>
            <person name="Riddle C."/>
            <person name="Sallet E."/>
            <person name="Samain S."/>
            <person name="Samson N."/>
            <person name="Sanders I."/>
            <person name="Saurat O."/>
            <person name="Scarpelli C."/>
            <person name="Schiex T."/>
            <person name="Segurens B."/>
            <person name="Severin A.J."/>
            <person name="Sherrier D.J."/>
            <person name="Shi R."/>
            <person name="Sims S."/>
            <person name="Singer S.R."/>
            <person name="Sinharoy S."/>
            <person name="Sterck L."/>
            <person name="Viollet A."/>
            <person name="Wang B.B."/>
            <person name="Wang K."/>
            <person name="Wang M."/>
            <person name="Wang X."/>
            <person name="Warfsmann J."/>
            <person name="Weissenbach J."/>
            <person name="White D.D."/>
            <person name="White J.D."/>
            <person name="Wiley G.B."/>
            <person name="Wincker P."/>
            <person name="Xing Y."/>
            <person name="Yang L."/>
            <person name="Yao Z."/>
            <person name="Ying F."/>
            <person name="Zhai J."/>
            <person name="Zhou L."/>
            <person name="Zuber A."/>
            <person name="Denarie J."/>
            <person name="Dixon R.A."/>
            <person name="May G.D."/>
            <person name="Schwartz D.C."/>
            <person name="Rogers J."/>
            <person name="Quetier F."/>
            <person name="Town C.D."/>
            <person name="Roe B.A."/>
        </authorList>
    </citation>
    <scope>NUCLEOTIDE SEQUENCE [LARGE SCALE GENOMIC DNA]</scope>
    <source>
        <strain evidence="10">A17</strain>
        <strain evidence="11 12">cv. Jemalong A17</strain>
    </source>
</reference>
<evidence type="ECO:0000256" key="6">
    <source>
        <dbReference type="ARBA" id="ARBA00060544"/>
    </source>
</evidence>
<evidence type="ECO:0000256" key="3">
    <source>
        <dbReference type="ARBA" id="ARBA00022576"/>
    </source>
</evidence>
<dbReference type="InterPro" id="IPR015424">
    <property type="entry name" value="PyrdxlP-dep_Trfase"/>
</dbReference>
<keyword evidence="3 10" id="KW-0032">Aminotransferase</keyword>
<dbReference type="InterPro" id="IPR004838">
    <property type="entry name" value="NHTrfase_class1_PyrdxlP-BS"/>
</dbReference>
<dbReference type="GO" id="GO:0008483">
    <property type="term" value="F:transaminase activity"/>
    <property type="evidence" value="ECO:0000318"/>
    <property type="project" value="GO_Central"/>
</dbReference>
<evidence type="ECO:0000313" key="10">
    <source>
        <dbReference type="EMBL" id="KEH15199.1"/>
    </source>
</evidence>
<protein>
    <recommendedName>
        <fullName evidence="8">Bifunctional aspartate aminotransferase and glutamate/aspartate-prephenate aminotransferase</fullName>
    </recommendedName>
</protein>
<dbReference type="AlphaFoldDB" id="A0A072TC94"/>
<evidence type="ECO:0000256" key="8">
    <source>
        <dbReference type="ARBA" id="ARBA00074369"/>
    </source>
</evidence>
<comment type="similarity">
    <text evidence="2">Belongs to the class-I pyridoxal-phosphate-dependent aminotransferase family.</text>
</comment>
<evidence type="ECO:0000256" key="5">
    <source>
        <dbReference type="ARBA" id="ARBA00022898"/>
    </source>
</evidence>
<dbReference type="GO" id="GO:0030170">
    <property type="term" value="F:pyridoxal phosphate binding"/>
    <property type="evidence" value="ECO:0007669"/>
    <property type="project" value="InterPro"/>
</dbReference>
<dbReference type="InterPro" id="IPR015421">
    <property type="entry name" value="PyrdxlP-dep_Trfase_major"/>
</dbReference>
<evidence type="ECO:0000313" key="11">
    <source>
        <dbReference type="EnsemblPlants" id="KEH15199"/>
    </source>
</evidence>
<dbReference type="Gene3D" id="3.90.1150.10">
    <property type="entry name" value="Aspartate Aminotransferase, domain 1"/>
    <property type="match status" value="1"/>
</dbReference>
<dbReference type="EMBL" id="KL404531">
    <property type="protein sequence ID" value="KEH15199.1"/>
    <property type="molecule type" value="Genomic_DNA"/>
</dbReference>
<dbReference type="FunFam" id="3.40.640.10:FF:000033">
    <property type="entry name" value="Aspartate aminotransferase"/>
    <property type="match status" value="1"/>
</dbReference>
<keyword evidence="4" id="KW-0808">Transferase</keyword>
<comment type="pathway">
    <text evidence="7">Amino-acid biosynthesis; L-phenylalanine biosynthesis; L-arogenate from prephenate (L-Asp route): step 1/1.</text>
</comment>
<dbReference type="GO" id="GO:0009095">
    <property type="term" value="P:aromatic amino acid family biosynthetic process, prephenate pathway"/>
    <property type="evidence" value="ECO:0007669"/>
    <property type="project" value="UniProtKB-ARBA"/>
</dbReference>
<dbReference type="EnsemblPlants" id="KEH15199">
    <property type="protein sequence ID" value="KEH15199"/>
    <property type="gene ID" value="MTR_1807s0010"/>
</dbReference>
<accession>A0A072TC94</accession>
<dbReference type="SUPFAM" id="SSF53383">
    <property type="entry name" value="PLP-dependent transferases"/>
    <property type="match status" value="1"/>
</dbReference>
<dbReference type="InterPro" id="IPR015422">
    <property type="entry name" value="PyrdxlP-dep_Trfase_small"/>
</dbReference>
<reference evidence="10 12" key="2">
    <citation type="journal article" date="2014" name="BMC Genomics">
        <title>An improved genome release (version Mt4.0) for the model legume Medicago truncatula.</title>
        <authorList>
            <person name="Tang H."/>
            <person name="Krishnakumar V."/>
            <person name="Bidwell S."/>
            <person name="Rosen B."/>
            <person name="Chan A."/>
            <person name="Zhou S."/>
            <person name="Gentzbittel L."/>
            <person name="Childs K.L."/>
            <person name="Yandell M."/>
            <person name="Gundlach H."/>
            <person name="Mayer K.F."/>
            <person name="Schwartz D.C."/>
            <person name="Town C.D."/>
        </authorList>
    </citation>
    <scope>GENOME REANNOTATION</scope>
    <source>
        <strain evidence="10">A17</strain>
        <strain evidence="11 12">cv. Jemalong A17</strain>
    </source>
</reference>
<dbReference type="InterPro" id="IPR050596">
    <property type="entry name" value="AspAT/PAT-like"/>
</dbReference>
<dbReference type="PANTHER" id="PTHR46383:SF1">
    <property type="entry name" value="ASPARTATE AMINOTRANSFERASE"/>
    <property type="match status" value="1"/>
</dbReference>
<keyword evidence="5" id="KW-0663">Pyridoxal phosphate</keyword>
<evidence type="ECO:0000256" key="1">
    <source>
        <dbReference type="ARBA" id="ARBA00001933"/>
    </source>
</evidence>
<dbReference type="CDD" id="cd00609">
    <property type="entry name" value="AAT_like"/>
    <property type="match status" value="1"/>
</dbReference>
<dbReference type="PROSITE" id="PS00105">
    <property type="entry name" value="AA_TRANSFER_CLASS_1"/>
    <property type="match status" value="1"/>
</dbReference>